<dbReference type="Pfam" id="PF01740">
    <property type="entry name" value="STAS"/>
    <property type="match status" value="1"/>
</dbReference>
<organism evidence="2 3">
    <name type="scientific">Tenacibaculum aiptasiae</name>
    <dbReference type="NCBI Taxonomy" id="426481"/>
    <lineage>
        <taxon>Bacteria</taxon>
        <taxon>Pseudomonadati</taxon>
        <taxon>Bacteroidota</taxon>
        <taxon>Flavobacteriia</taxon>
        <taxon>Flavobacteriales</taxon>
        <taxon>Flavobacteriaceae</taxon>
        <taxon>Tenacibaculum</taxon>
    </lineage>
</organism>
<evidence type="ECO:0000259" key="1">
    <source>
        <dbReference type="PROSITE" id="PS50801"/>
    </source>
</evidence>
<dbReference type="AlphaFoldDB" id="A0A7J5ANY4"/>
<dbReference type="EMBL" id="WAAU01000008">
    <property type="protein sequence ID" value="KAB1159300.1"/>
    <property type="molecule type" value="Genomic_DNA"/>
</dbReference>
<dbReference type="InterPro" id="IPR002645">
    <property type="entry name" value="STAS_dom"/>
</dbReference>
<sequence length="92" mass="10656">MGFKITHSDGHLHLNGELNLNNLSFVKKNVNSYFKKNESIVLDIDNVTAIDPHGIDYIIKLYQKAKALEKKFLFYGKGSRDIIDELQYRNIE</sequence>
<dbReference type="RefSeq" id="WP_150898519.1">
    <property type="nucleotide sequence ID" value="NZ_WAAU01000008.1"/>
</dbReference>
<dbReference type="Proteomes" id="UP000467305">
    <property type="component" value="Unassembled WGS sequence"/>
</dbReference>
<dbReference type="SUPFAM" id="SSF52091">
    <property type="entry name" value="SpoIIaa-like"/>
    <property type="match status" value="1"/>
</dbReference>
<protein>
    <submittedName>
        <fullName evidence="2">STAS domain-containing protein</fullName>
    </submittedName>
</protein>
<evidence type="ECO:0000313" key="2">
    <source>
        <dbReference type="EMBL" id="KAB1159300.1"/>
    </source>
</evidence>
<gene>
    <name evidence="2" type="ORF">F7018_03035</name>
</gene>
<dbReference type="Gene3D" id="3.30.750.24">
    <property type="entry name" value="STAS domain"/>
    <property type="match status" value="1"/>
</dbReference>
<dbReference type="OrthoDB" id="1163458at2"/>
<name>A0A7J5ANY4_9FLAO</name>
<keyword evidence="3" id="KW-1185">Reference proteome</keyword>
<comment type="caution">
    <text evidence="2">The sequence shown here is derived from an EMBL/GenBank/DDBJ whole genome shotgun (WGS) entry which is preliminary data.</text>
</comment>
<reference evidence="2 3" key="1">
    <citation type="submission" date="2019-09" db="EMBL/GenBank/DDBJ databases">
        <authorList>
            <person name="Cao W.R."/>
        </authorList>
    </citation>
    <scope>NUCLEOTIDE SEQUENCE [LARGE SCALE GENOMIC DNA]</scope>
    <source>
        <strain evidence="3">a4</strain>
    </source>
</reference>
<dbReference type="InterPro" id="IPR036513">
    <property type="entry name" value="STAS_dom_sf"/>
</dbReference>
<feature type="domain" description="STAS" evidence="1">
    <location>
        <begin position="12"/>
        <end position="92"/>
    </location>
</feature>
<proteinExistence type="predicted"/>
<accession>A0A7J5ANY4</accession>
<evidence type="ECO:0000313" key="3">
    <source>
        <dbReference type="Proteomes" id="UP000467305"/>
    </source>
</evidence>
<dbReference type="PROSITE" id="PS50801">
    <property type="entry name" value="STAS"/>
    <property type="match status" value="1"/>
</dbReference>